<dbReference type="STRING" id="1280950.HJO_15593"/>
<feature type="region of interest" description="Disordered" evidence="1">
    <location>
        <begin position="1"/>
        <end position="49"/>
    </location>
</feature>
<sequence>MGHDETPDAFGPSAGAGSAATGNDTHRSLDDVDVSRPRQNVPEQAPERASAMAIFNSREFNGETLRMGQVLRRVREALGLEIADVSRKSLLRQDFLMWIERMEIGQIPKGYLTPYLRAYSGELGLPDAEVIARYTHECGAVADVKSSAPVPKIGDITPQKSKLPMMAAAAAALVLVAGGAVTITQIVKPQKELAPAPAIVAVNGGRHSLFEDAETTSRPLPTNLQLQLVALRQGWLEVRGADGTIFRSRVMAAGESYFPRLDAGWTVSARDGGSFEWRVGDAVVGPLGPDGGAVFSVSVDQKLVEAAEIASPTVASNGASKATR</sequence>
<dbReference type="PATRIC" id="fig|1280950.3.peg.3130"/>
<proteinExistence type="predicted"/>
<dbReference type="InterPro" id="IPR010982">
    <property type="entry name" value="Lambda_DNA-bd_dom_sf"/>
</dbReference>
<dbReference type="PANTHER" id="PTHR34475:SF1">
    <property type="entry name" value="CYTOSKELETON PROTEIN RODZ"/>
    <property type="match status" value="1"/>
</dbReference>
<accession>A0A059FCE7</accession>
<keyword evidence="3" id="KW-1185">Reference proteome</keyword>
<dbReference type="Pfam" id="PF13413">
    <property type="entry name" value="HTH_25"/>
    <property type="match status" value="1"/>
</dbReference>
<dbReference type="Proteomes" id="UP000025171">
    <property type="component" value="Unassembled WGS sequence"/>
</dbReference>
<evidence type="ECO:0000256" key="1">
    <source>
        <dbReference type="SAM" id="MobiDB-lite"/>
    </source>
</evidence>
<feature type="compositionally biased region" description="Basic and acidic residues" evidence="1">
    <location>
        <begin position="24"/>
        <end position="36"/>
    </location>
</feature>
<dbReference type="GO" id="GO:0003677">
    <property type="term" value="F:DNA binding"/>
    <property type="evidence" value="ECO:0007669"/>
    <property type="project" value="InterPro"/>
</dbReference>
<evidence type="ECO:0000313" key="2">
    <source>
        <dbReference type="EMBL" id="KCZ88299.1"/>
    </source>
</evidence>
<dbReference type="eggNOG" id="COG1426">
    <property type="taxonomic scope" value="Bacteria"/>
</dbReference>
<evidence type="ECO:0000313" key="3">
    <source>
        <dbReference type="Proteomes" id="UP000025171"/>
    </source>
</evidence>
<name>A0A059FCE7_9PROT</name>
<dbReference type="InterPro" id="IPR050400">
    <property type="entry name" value="Bact_Cytoskel_RodZ"/>
</dbReference>
<dbReference type="EMBL" id="ARYK01000010">
    <property type="protein sequence ID" value="KCZ88299.1"/>
    <property type="molecule type" value="Genomic_DNA"/>
</dbReference>
<protein>
    <recommendedName>
        <fullName evidence="4">DUF4115 domain-containing protein</fullName>
    </recommendedName>
</protein>
<dbReference type="PANTHER" id="PTHR34475">
    <property type="match status" value="1"/>
</dbReference>
<dbReference type="AlphaFoldDB" id="A0A059FCE7"/>
<reference evidence="2 3" key="1">
    <citation type="journal article" date="2014" name="Antonie Van Leeuwenhoek">
        <title>Hyphomonas beringensis sp. nov. and Hyphomonas chukchiensis sp. nov., isolated from surface seawater of the Bering Sea and Chukchi Sea.</title>
        <authorList>
            <person name="Li C."/>
            <person name="Lai Q."/>
            <person name="Li G."/>
            <person name="Dong C."/>
            <person name="Wang J."/>
            <person name="Liao Y."/>
            <person name="Shao Z."/>
        </authorList>
    </citation>
    <scope>NUCLEOTIDE SEQUENCE [LARGE SCALE GENOMIC DNA]</scope>
    <source>
        <strain evidence="2 3">MHS-2</strain>
    </source>
</reference>
<gene>
    <name evidence="2" type="ORF">HJO_15593</name>
</gene>
<evidence type="ECO:0008006" key="4">
    <source>
        <dbReference type="Google" id="ProtNLM"/>
    </source>
</evidence>
<comment type="caution">
    <text evidence="2">The sequence shown here is derived from an EMBL/GenBank/DDBJ whole genome shotgun (WGS) entry which is preliminary data.</text>
</comment>
<feature type="compositionally biased region" description="Low complexity" evidence="1">
    <location>
        <begin position="9"/>
        <end position="22"/>
    </location>
</feature>
<dbReference type="Gene3D" id="1.10.260.40">
    <property type="entry name" value="lambda repressor-like DNA-binding domains"/>
    <property type="match status" value="1"/>
</dbReference>
<organism evidence="2 3">
    <name type="scientific">Hyphomonas johnsonii MHS-2</name>
    <dbReference type="NCBI Taxonomy" id="1280950"/>
    <lineage>
        <taxon>Bacteria</taxon>
        <taxon>Pseudomonadati</taxon>
        <taxon>Pseudomonadota</taxon>
        <taxon>Alphaproteobacteria</taxon>
        <taxon>Hyphomonadales</taxon>
        <taxon>Hyphomonadaceae</taxon>
        <taxon>Hyphomonas</taxon>
    </lineage>
</organism>